<organism evidence="1 2">
    <name type="scientific">Pseudomonas syringae pv. actinidiae</name>
    <dbReference type="NCBI Taxonomy" id="103796"/>
    <lineage>
        <taxon>Bacteria</taxon>
        <taxon>Pseudomonadati</taxon>
        <taxon>Pseudomonadota</taxon>
        <taxon>Gammaproteobacteria</taxon>
        <taxon>Pseudomonadales</taxon>
        <taxon>Pseudomonadaceae</taxon>
        <taxon>Pseudomonas</taxon>
        <taxon>Pseudomonas syringae</taxon>
    </lineage>
</organism>
<comment type="caution">
    <text evidence="1">The sequence shown here is derived from an EMBL/GenBank/DDBJ whole genome shotgun (WGS) entry which is preliminary data.</text>
</comment>
<protein>
    <submittedName>
        <fullName evidence="1">Uracil DNA glycosylase</fullName>
    </submittedName>
</protein>
<reference evidence="1 2" key="1">
    <citation type="submission" date="2018-04" db="EMBL/GenBank/DDBJ databases">
        <title>Draft genome sequence of Pseudomonas syringae pv. actinidiae biovar 1 strains isolated from kiwifruit in Kagawa prefecture.</title>
        <authorList>
            <person name="Tabuchi M."/>
            <person name="Saito M."/>
            <person name="Fujiwara S."/>
            <person name="Sasa N."/>
            <person name="Akimitsu K."/>
            <person name="Gomi K."/>
            <person name="Konishi-Sugita S."/>
            <person name="Hamano K."/>
            <person name="Kataoka I."/>
        </authorList>
    </citation>
    <scope>NUCLEOTIDE SEQUENCE [LARGE SCALE GENOMIC DNA]</scope>
    <source>
        <strain evidence="1 2">MAFF212206</strain>
    </source>
</reference>
<evidence type="ECO:0000313" key="1">
    <source>
        <dbReference type="EMBL" id="GBH14016.1"/>
    </source>
</evidence>
<proteinExistence type="predicted"/>
<accession>A0A2V0QLL7</accession>
<name>A0A2V0QLL7_PSESF</name>
<evidence type="ECO:0000313" key="2">
    <source>
        <dbReference type="Proteomes" id="UP000247480"/>
    </source>
</evidence>
<dbReference type="AlphaFoldDB" id="A0A2V0QLL7"/>
<dbReference type="EMBL" id="BGJZ01000410">
    <property type="protein sequence ID" value="GBH14016.1"/>
    <property type="molecule type" value="Genomic_DNA"/>
</dbReference>
<sequence>MSDARTFFLLRSAHPNMCMVWLSFTGNGFFDYKGMGIIIPRR</sequence>
<dbReference type="Proteomes" id="UP000247480">
    <property type="component" value="Unassembled WGS sequence"/>
</dbReference>
<gene>
    <name evidence="1" type="ORF">KPSA1_07513</name>
</gene>